<evidence type="ECO:0000313" key="2">
    <source>
        <dbReference type="Proteomes" id="UP001145742"/>
    </source>
</evidence>
<protein>
    <submittedName>
        <fullName evidence="1">Uncharacterized protein</fullName>
    </submittedName>
</protein>
<accession>A0ABQ9CSS9</accession>
<dbReference type="Proteomes" id="UP001145742">
    <property type="component" value="Unassembled WGS sequence"/>
</dbReference>
<name>A0ABQ9CSS9_9PASS</name>
<dbReference type="EMBL" id="WHWB01034533">
    <property type="protein sequence ID" value="KAJ7408576.1"/>
    <property type="molecule type" value="Genomic_DNA"/>
</dbReference>
<dbReference type="PANTHER" id="PTHR33332">
    <property type="entry name" value="REVERSE TRANSCRIPTASE DOMAIN-CONTAINING PROTEIN"/>
    <property type="match status" value="1"/>
</dbReference>
<reference evidence="1" key="1">
    <citation type="submission" date="2019-10" db="EMBL/GenBank/DDBJ databases">
        <authorList>
            <person name="Soares A.E.R."/>
            <person name="Aleixo A."/>
            <person name="Schneider P."/>
            <person name="Miyaki C.Y."/>
            <person name="Schneider M.P."/>
            <person name="Mello C."/>
            <person name="Vasconcelos A.T.R."/>
        </authorList>
    </citation>
    <scope>NUCLEOTIDE SEQUENCE</scope>
    <source>
        <tissue evidence="1">Muscle</tissue>
    </source>
</reference>
<sequence>MSQHCTQVAKKASVILASRTKAVIVALYSALLRPQLKFCVQFLVPHSMKAIEVLESVQRRVMKLMKGLGSKYCEEQLRELGLFSLDRTRLKGDLTALYSCLKGVCNQVGIGLFSQAASNRARGNGVSLHQGRFNLGIRKNVFTESVVKHWNWLPREVVESPFLEVFKK</sequence>
<comment type="caution">
    <text evidence="1">The sequence shown here is derived from an EMBL/GenBank/DDBJ whole genome shotgun (WGS) entry which is preliminary data.</text>
</comment>
<proteinExistence type="predicted"/>
<keyword evidence="2" id="KW-1185">Reference proteome</keyword>
<evidence type="ECO:0000313" key="1">
    <source>
        <dbReference type="EMBL" id="KAJ7408576.1"/>
    </source>
</evidence>
<organism evidence="1 2">
    <name type="scientific">Willisornis vidua</name>
    <name type="common">Xingu scale-backed antbird</name>
    <dbReference type="NCBI Taxonomy" id="1566151"/>
    <lineage>
        <taxon>Eukaryota</taxon>
        <taxon>Metazoa</taxon>
        <taxon>Chordata</taxon>
        <taxon>Craniata</taxon>
        <taxon>Vertebrata</taxon>
        <taxon>Euteleostomi</taxon>
        <taxon>Archelosauria</taxon>
        <taxon>Archosauria</taxon>
        <taxon>Dinosauria</taxon>
        <taxon>Saurischia</taxon>
        <taxon>Theropoda</taxon>
        <taxon>Coelurosauria</taxon>
        <taxon>Aves</taxon>
        <taxon>Neognathae</taxon>
        <taxon>Neoaves</taxon>
        <taxon>Telluraves</taxon>
        <taxon>Australaves</taxon>
        <taxon>Passeriformes</taxon>
        <taxon>Thamnophilidae</taxon>
        <taxon>Willisornis</taxon>
    </lineage>
</organism>
<gene>
    <name evidence="1" type="ORF">WISP_119656</name>
</gene>